<feature type="compositionally biased region" description="Low complexity" evidence="1">
    <location>
        <begin position="17"/>
        <end position="59"/>
    </location>
</feature>
<name>A0A9D1NLL0_9BACT</name>
<comment type="caution">
    <text evidence="2">The sequence shown here is derived from an EMBL/GenBank/DDBJ whole genome shotgun (WGS) entry which is preliminary data.</text>
</comment>
<proteinExistence type="predicted"/>
<feature type="region of interest" description="Disordered" evidence="1">
    <location>
        <begin position="1"/>
        <end position="64"/>
    </location>
</feature>
<dbReference type="EMBL" id="DVOR01000066">
    <property type="protein sequence ID" value="HIV08895.1"/>
    <property type="molecule type" value="Genomic_DNA"/>
</dbReference>
<protein>
    <recommendedName>
        <fullName evidence="4">Glycine zipper domain-containing protein</fullName>
    </recommendedName>
</protein>
<reference evidence="2" key="1">
    <citation type="submission" date="2020-10" db="EMBL/GenBank/DDBJ databases">
        <authorList>
            <person name="Gilroy R."/>
        </authorList>
    </citation>
    <scope>NUCLEOTIDE SEQUENCE</scope>
    <source>
        <strain evidence="2">35461</strain>
    </source>
</reference>
<reference evidence="2" key="2">
    <citation type="journal article" date="2021" name="PeerJ">
        <title>Extensive microbial diversity within the chicken gut microbiome revealed by metagenomics and culture.</title>
        <authorList>
            <person name="Gilroy R."/>
            <person name="Ravi A."/>
            <person name="Getino M."/>
            <person name="Pursley I."/>
            <person name="Horton D.L."/>
            <person name="Alikhan N.F."/>
            <person name="Baker D."/>
            <person name="Gharbi K."/>
            <person name="Hall N."/>
            <person name="Watson M."/>
            <person name="Adriaenssens E.M."/>
            <person name="Foster-Nyarko E."/>
            <person name="Jarju S."/>
            <person name="Secka A."/>
            <person name="Antonio M."/>
            <person name="Oren A."/>
            <person name="Chaudhuri R.R."/>
            <person name="La Ragione R."/>
            <person name="Hildebrand F."/>
            <person name="Pallen M.J."/>
        </authorList>
    </citation>
    <scope>NUCLEOTIDE SEQUENCE</scope>
    <source>
        <strain evidence="2">35461</strain>
    </source>
</reference>
<gene>
    <name evidence="2" type="ORF">IAC79_02110</name>
</gene>
<evidence type="ECO:0000313" key="2">
    <source>
        <dbReference type="EMBL" id="HIV08895.1"/>
    </source>
</evidence>
<accession>A0A9D1NLL0</accession>
<dbReference type="Proteomes" id="UP000886845">
    <property type="component" value="Unassembled WGS sequence"/>
</dbReference>
<organism evidence="2 3">
    <name type="scientific">Candidatus Spyradenecus faecavium</name>
    <dbReference type="NCBI Taxonomy" id="2840947"/>
    <lineage>
        <taxon>Bacteria</taxon>
        <taxon>Pseudomonadati</taxon>
        <taxon>Lentisphaerota</taxon>
        <taxon>Lentisphaeria</taxon>
        <taxon>Lentisphaerales</taxon>
        <taxon>Lentisphaeraceae</taxon>
        <taxon>Lentisphaeraceae incertae sedis</taxon>
        <taxon>Candidatus Spyradenecus</taxon>
    </lineage>
</organism>
<dbReference type="AlphaFoldDB" id="A0A9D1NLL0"/>
<evidence type="ECO:0000313" key="3">
    <source>
        <dbReference type="Proteomes" id="UP000886845"/>
    </source>
</evidence>
<sequence length="338" mass="33995">MADSTITLRVVGDTSRAGGAPANAPQAPGKGPANAPQAPGAASDAGAAAPGLAPAHSGADPANGGKSIAGQIGAFAAGWGGQQVLGAVTGMINAIPGRQREASWVGNFGGGLLGGASAGAALGSVIPGLGTAVGAGIGAAVGAATGAINAWTEAVNASREAVEGIRQIGRGNTVATGTRRQDEAFQKTLQAMTYDERLEAIAARARQIRDGDGDASIKSLERWLKDAAERGDTETEDYRTRMGLLTTQTQRLGALDALYDRTEETPPVSLMRAAETTDALAKRGGTVGPTVDVGDVNRDLLATLRDFFQAWKTRAGNRPDTIQGIQGASGFAGAAILG</sequence>
<evidence type="ECO:0000256" key="1">
    <source>
        <dbReference type="SAM" id="MobiDB-lite"/>
    </source>
</evidence>
<evidence type="ECO:0008006" key="4">
    <source>
        <dbReference type="Google" id="ProtNLM"/>
    </source>
</evidence>